<accession>A0ABN5ANX9</accession>
<keyword evidence="3" id="KW-1185">Reference proteome</keyword>
<sequence length="51" mass="6026">MNRLILPSIIVIFILWILLQIALNLNIFENPLNYCIVIVVLFLFIKLVKEK</sequence>
<reference evidence="2 3" key="1">
    <citation type="submission" date="2017-06" db="EMBL/GenBank/DDBJ databases">
        <title>Genome sequence of Bacillus sonorensis strain SRCM101395.</title>
        <authorList>
            <person name="Cho S.H."/>
        </authorList>
    </citation>
    <scope>NUCLEOTIDE SEQUENCE [LARGE SCALE GENOMIC DNA]</scope>
    <source>
        <strain evidence="2 3">SRCM101395</strain>
    </source>
</reference>
<keyword evidence="1" id="KW-1133">Transmembrane helix</keyword>
<keyword evidence="1" id="KW-0472">Membrane</keyword>
<feature type="transmembrane region" description="Helical" evidence="1">
    <location>
        <begin position="5"/>
        <end position="25"/>
    </location>
</feature>
<feature type="transmembrane region" description="Helical" evidence="1">
    <location>
        <begin position="31"/>
        <end position="48"/>
    </location>
</feature>
<dbReference type="RefSeq" id="WP_006640020.1">
    <property type="nucleotide sequence ID" value="NZ_BORD01000008.1"/>
</dbReference>
<gene>
    <name evidence="2" type="ORF">S101395_04790</name>
</gene>
<name>A0ABN5ANX9_9BACI</name>
<evidence type="ECO:0000256" key="1">
    <source>
        <dbReference type="SAM" id="Phobius"/>
    </source>
</evidence>
<evidence type="ECO:0000313" key="3">
    <source>
        <dbReference type="Proteomes" id="UP000196877"/>
    </source>
</evidence>
<dbReference type="EMBL" id="CP021920">
    <property type="protein sequence ID" value="ASB91278.1"/>
    <property type="molecule type" value="Genomic_DNA"/>
</dbReference>
<dbReference type="GeneID" id="92851285"/>
<protein>
    <submittedName>
        <fullName evidence="2">Membrane protein YyzN</fullName>
    </submittedName>
</protein>
<dbReference type="Proteomes" id="UP000196877">
    <property type="component" value="Chromosome"/>
</dbReference>
<evidence type="ECO:0000313" key="2">
    <source>
        <dbReference type="EMBL" id="ASB91278.1"/>
    </source>
</evidence>
<keyword evidence="1" id="KW-0812">Transmembrane</keyword>
<proteinExistence type="predicted"/>
<organism evidence="2 3">
    <name type="scientific">Bacillus sonorensis</name>
    <dbReference type="NCBI Taxonomy" id="119858"/>
    <lineage>
        <taxon>Bacteria</taxon>
        <taxon>Bacillati</taxon>
        <taxon>Bacillota</taxon>
        <taxon>Bacilli</taxon>
        <taxon>Bacillales</taxon>
        <taxon>Bacillaceae</taxon>
        <taxon>Bacillus</taxon>
    </lineage>
</organism>